<reference evidence="1 2" key="1">
    <citation type="submission" date="2018-12" db="EMBL/GenBank/DDBJ databases">
        <authorList>
            <consortium name="Pathogen Informatics"/>
        </authorList>
    </citation>
    <scope>NUCLEOTIDE SEQUENCE [LARGE SCALE GENOMIC DNA]</scope>
    <source>
        <strain evidence="1 2">NCTC13071</strain>
    </source>
</reference>
<dbReference type="Proteomes" id="UP000274578">
    <property type="component" value="Chromosome 1"/>
</dbReference>
<organism evidence="1 2">
    <name type="scientific">Segatella oris</name>
    <dbReference type="NCBI Taxonomy" id="28135"/>
    <lineage>
        <taxon>Bacteria</taxon>
        <taxon>Pseudomonadati</taxon>
        <taxon>Bacteroidota</taxon>
        <taxon>Bacteroidia</taxon>
        <taxon>Bacteroidales</taxon>
        <taxon>Prevotellaceae</taxon>
        <taxon>Segatella</taxon>
    </lineage>
</organism>
<name>A0A3S4X0I4_9BACT</name>
<evidence type="ECO:0000313" key="2">
    <source>
        <dbReference type="Proteomes" id="UP000274578"/>
    </source>
</evidence>
<dbReference type="EMBL" id="LR134384">
    <property type="protein sequence ID" value="VEH14391.1"/>
    <property type="molecule type" value="Genomic_DNA"/>
</dbReference>
<sequence>MGSSEVYKIDLKALEQGQNVLEFDFDDAFFQSLETAEVQHGRLHTTVTVNRTDDYFDLDFHTVGSVVVPCDLCLDDMDQPIEADCRMAAKFGESYSEEDDLVTVAEEEGILDIAWFVYESIELNIPIKHVHAPGKCNPAMISMLEAHSATRSCGDEDENAVDPRWEALSDLRLEE</sequence>
<dbReference type="GeneID" id="85011275"/>
<proteinExistence type="predicted"/>
<dbReference type="Pfam" id="PF02620">
    <property type="entry name" value="YceD"/>
    <property type="match status" value="1"/>
</dbReference>
<gene>
    <name evidence="1" type="ORF">NCTC13071_00362</name>
</gene>
<evidence type="ECO:0000313" key="1">
    <source>
        <dbReference type="EMBL" id="VEH14391.1"/>
    </source>
</evidence>
<dbReference type="AlphaFoldDB" id="A0A3S4X0I4"/>
<protein>
    <submittedName>
        <fullName evidence="1">Uncharacterized ACR, COG1399</fullName>
    </submittedName>
</protein>
<accession>A0A3S4X0I4</accession>
<dbReference type="KEGG" id="poc:NCTC13071_00362"/>
<dbReference type="RefSeq" id="WP_018919502.1">
    <property type="nucleotide sequence ID" value="NZ_LR134384.1"/>
</dbReference>
<dbReference type="InterPro" id="IPR003772">
    <property type="entry name" value="YceD"/>
</dbReference>